<gene>
    <name evidence="7" type="ORF">SAY89_16775</name>
</gene>
<evidence type="ECO:0000259" key="6">
    <source>
        <dbReference type="Pfam" id="PF07282"/>
    </source>
</evidence>
<dbReference type="RefSeq" id="WP_320001469.1">
    <property type="nucleotide sequence ID" value="NZ_CP138348.1"/>
</dbReference>
<evidence type="ECO:0000256" key="2">
    <source>
        <dbReference type="ARBA" id="ARBA00022578"/>
    </source>
</evidence>
<keyword evidence="3" id="KW-0238">DNA-binding</keyword>
<keyword evidence="2" id="KW-0815">Transposition</keyword>
<dbReference type="GO" id="GO:0003677">
    <property type="term" value="F:DNA binding"/>
    <property type="evidence" value="ECO:0007669"/>
    <property type="project" value="UniProtKB-KW"/>
</dbReference>
<dbReference type="InterPro" id="IPR010095">
    <property type="entry name" value="Cas12f1-like_TNB"/>
</dbReference>
<feature type="domain" description="Cas12f1-like TNB" evidence="6">
    <location>
        <begin position="301"/>
        <end position="372"/>
    </location>
</feature>
<name>A0AAF0Z8T5_9CHRO</name>
<evidence type="ECO:0000256" key="1">
    <source>
        <dbReference type="ARBA" id="ARBA00008761"/>
    </source>
</evidence>
<evidence type="ECO:0000313" key="7">
    <source>
        <dbReference type="EMBL" id="WPF88426.1"/>
    </source>
</evidence>
<evidence type="ECO:0000259" key="5">
    <source>
        <dbReference type="Pfam" id="PF01385"/>
    </source>
</evidence>
<dbReference type="GO" id="GO:0006310">
    <property type="term" value="P:DNA recombination"/>
    <property type="evidence" value="ECO:0007669"/>
    <property type="project" value="UniProtKB-KW"/>
</dbReference>
<evidence type="ECO:0000256" key="4">
    <source>
        <dbReference type="ARBA" id="ARBA00023172"/>
    </source>
</evidence>
<evidence type="ECO:0000256" key="3">
    <source>
        <dbReference type="ARBA" id="ARBA00023125"/>
    </source>
</evidence>
<dbReference type="EMBL" id="CP138348">
    <property type="protein sequence ID" value="WPF88426.1"/>
    <property type="molecule type" value="Genomic_DNA"/>
</dbReference>
<sequence>MKLVQRHLIKPNNQFYQDIDKLTFLSKNLYNCGIYLCRQAFFKGEKIPSQNQLYHQLKGGIDYRLLPSKVSQLVLKQVEKTFKSYQSAVKEYKQNPSKFTGKPKLPRYKDKVKGRNIVTYNYQAISVKYLKKGLVNPSKSNILIKTDIKEILEVRLIPKTGVYLVEIVYEKPEKETIIFDNSAYIDLGLNNLAVLTSNKKGFQPKLICGRALKSCNHYYNKRIAQLKSQLNDKQKTSKRIQSLILKRNNKVDYYLHTASRYIINNLLENNISLLVIGQNKNWKQGIKLGKKNNQNFVNIPHDKLIQQLTYKAQLVGIKVITTEESYTSKCSFLDLEPVKKQEKYLGKRLNRGLFTASNGYLYSADVNGSLNIGRKVVGESVFNRDSIVRFVVNPLRVKSYKAS</sequence>
<accession>A0AAF0Z8T5</accession>
<dbReference type="NCBIfam" id="TIGR01766">
    <property type="entry name" value="IS200/IS605 family accessory protein TnpB-like domain"/>
    <property type="match status" value="1"/>
</dbReference>
<dbReference type="AlphaFoldDB" id="A0AAF0Z8T5"/>
<keyword evidence="4" id="KW-0233">DNA recombination</keyword>
<dbReference type="InterPro" id="IPR001959">
    <property type="entry name" value="Transposase"/>
</dbReference>
<proteinExistence type="inferred from homology"/>
<dbReference type="NCBIfam" id="NF040570">
    <property type="entry name" value="guided_TnpB"/>
    <property type="match status" value="1"/>
</dbReference>
<reference evidence="7" key="1">
    <citation type="submission" date="2023-11" db="EMBL/GenBank/DDBJ databases">
        <title>Genome sequence of Cyanobacterium aponinum BCRC AL20115.</title>
        <authorList>
            <person name="Chang H.-Y."/>
            <person name="Lin K.-M."/>
            <person name="Hsueh H.-T."/>
            <person name="Chu H.-A."/>
            <person name="Kuo C.-H."/>
        </authorList>
    </citation>
    <scope>NUCLEOTIDE SEQUENCE</scope>
    <source>
        <strain evidence="7">AL20115</strain>
    </source>
</reference>
<dbReference type="Pfam" id="PF01385">
    <property type="entry name" value="OrfB_IS605"/>
    <property type="match status" value="1"/>
</dbReference>
<comment type="similarity">
    <text evidence="1">In the C-terminal section; belongs to the transposase 35 family.</text>
</comment>
<feature type="domain" description="Probable transposase IS891/IS1136/IS1341" evidence="5">
    <location>
        <begin position="178"/>
        <end position="282"/>
    </location>
</feature>
<dbReference type="GO" id="GO:0032196">
    <property type="term" value="P:transposition"/>
    <property type="evidence" value="ECO:0007669"/>
    <property type="project" value="UniProtKB-KW"/>
</dbReference>
<organism evidence="7">
    <name type="scientific">Cyanobacterium aponinum AL20115</name>
    <dbReference type="NCBI Taxonomy" id="3090662"/>
    <lineage>
        <taxon>Bacteria</taxon>
        <taxon>Bacillati</taxon>
        <taxon>Cyanobacteriota</taxon>
        <taxon>Cyanophyceae</taxon>
        <taxon>Oscillatoriophycideae</taxon>
        <taxon>Chroococcales</taxon>
        <taxon>Geminocystaceae</taxon>
        <taxon>Cyanobacterium</taxon>
    </lineage>
</organism>
<protein>
    <submittedName>
        <fullName evidence="7">Transposase</fullName>
    </submittedName>
</protein>
<dbReference type="Pfam" id="PF07282">
    <property type="entry name" value="Cas12f1-like_TNB"/>
    <property type="match status" value="1"/>
</dbReference>